<dbReference type="OrthoDB" id="5983962at2759"/>
<evidence type="ECO:0000313" key="2">
    <source>
        <dbReference type="EMBL" id="RUS83678.1"/>
    </source>
</evidence>
<gene>
    <name evidence="2" type="ORF">EGW08_008584</name>
</gene>
<evidence type="ECO:0000313" key="3">
    <source>
        <dbReference type="Proteomes" id="UP000271974"/>
    </source>
</evidence>
<reference evidence="2 3" key="1">
    <citation type="submission" date="2019-01" db="EMBL/GenBank/DDBJ databases">
        <title>A draft genome assembly of the solar-powered sea slug Elysia chlorotica.</title>
        <authorList>
            <person name="Cai H."/>
            <person name="Li Q."/>
            <person name="Fang X."/>
            <person name="Li J."/>
            <person name="Curtis N.E."/>
            <person name="Altenburger A."/>
            <person name="Shibata T."/>
            <person name="Feng M."/>
            <person name="Maeda T."/>
            <person name="Schwartz J.A."/>
            <person name="Shigenobu S."/>
            <person name="Lundholm N."/>
            <person name="Nishiyama T."/>
            <person name="Yang H."/>
            <person name="Hasebe M."/>
            <person name="Li S."/>
            <person name="Pierce S.K."/>
            <person name="Wang J."/>
        </authorList>
    </citation>
    <scope>NUCLEOTIDE SEQUENCE [LARGE SCALE GENOMIC DNA]</scope>
    <source>
        <strain evidence="2">EC2010</strain>
        <tissue evidence="2">Whole organism of an adult</tissue>
    </source>
</reference>
<keyword evidence="3" id="KW-1185">Reference proteome</keyword>
<name>A0A3S1C5P8_ELYCH</name>
<sequence>MASSVPTSGLLFALVCLLVPSMAIIGDGSCTPKTQCHDCSRTYTVDHRHIAVPQGCYKSKGDLIGNALPYRSLVNFRDGVGYNILWEMWNCTADAHQIIGEFCGKEAVALGKKYFGVEFYGECYFGDDADLNKDQGLVELADCDDKCRWDVGGADTMMVYKVEDVGAGYHCKGT</sequence>
<dbReference type="AlphaFoldDB" id="A0A3S1C5P8"/>
<organism evidence="2 3">
    <name type="scientific">Elysia chlorotica</name>
    <name type="common">Eastern emerald elysia</name>
    <name type="synonym">Sea slug</name>
    <dbReference type="NCBI Taxonomy" id="188477"/>
    <lineage>
        <taxon>Eukaryota</taxon>
        <taxon>Metazoa</taxon>
        <taxon>Spiralia</taxon>
        <taxon>Lophotrochozoa</taxon>
        <taxon>Mollusca</taxon>
        <taxon>Gastropoda</taxon>
        <taxon>Heterobranchia</taxon>
        <taxon>Euthyneura</taxon>
        <taxon>Panpulmonata</taxon>
        <taxon>Sacoglossa</taxon>
        <taxon>Placobranchoidea</taxon>
        <taxon>Plakobranchidae</taxon>
        <taxon>Elysia</taxon>
    </lineage>
</organism>
<dbReference type="Proteomes" id="UP000271974">
    <property type="component" value="Unassembled WGS sequence"/>
</dbReference>
<proteinExistence type="predicted"/>
<comment type="caution">
    <text evidence="2">The sequence shown here is derived from an EMBL/GenBank/DDBJ whole genome shotgun (WGS) entry which is preliminary data.</text>
</comment>
<feature type="signal peptide" evidence="1">
    <location>
        <begin position="1"/>
        <end position="23"/>
    </location>
</feature>
<evidence type="ECO:0000256" key="1">
    <source>
        <dbReference type="SAM" id="SignalP"/>
    </source>
</evidence>
<evidence type="ECO:0008006" key="4">
    <source>
        <dbReference type="Google" id="ProtNLM"/>
    </source>
</evidence>
<accession>A0A3S1C5P8</accession>
<keyword evidence="1" id="KW-0732">Signal</keyword>
<feature type="chain" id="PRO_5018791970" description="WSC domain-containing protein" evidence="1">
    <location>
        <begin position="24"/>
        <end position="174"/>
    </location>
</feature>
<protein>
    <recommendedName>
        <fullName evidence="4">WSC domain-containing protein</fullName>
    </recommendedName>
</protein>
<dbReference type="EMBL" id="RQTK01000235">
    <property type="protein sequence ID" value="RUS83678.1"/>
    <property type="molecule type" value="Genomic_DNA"/>
</dbReference>